<dbReference type="PANTHER" id="PTHR43031:SF16">
    <property type="entry name" value="OXIDOREDUCTASE"/>
    <property type="match status" value="1"/>
</dbReference>
<reference evidence="4" key="1">
    <citation type="journal article" date="2019" name="Int. J. Syst. Evol. Microbiol.">
        <title>The Global Catalogue of Microorganisms (GCM) 10K type strain sequencing project: providing services to taxonomists for standard genome sequencing and annotation.</title>
        <authorList>
            <consortium name="The Broad Institute Genomics Platform"/>
            <consortium name="The Broad Institute Genome Sequencing Center for Infectious Disease"/>
            <person name="Wu L."/>
            <person name="Ma J."/>
        </authorList>
    </citation>
    <scope>NUCLEOTIDE SEQUENCE [LARGE SCALE GENOMIC DNA]</scope>
    <source>
        <strain evidence="4">CGMCC 4.1782</strain>
    </source>
</reference>
<dbReference type="Gene3D" id="3.40.250.10">
    <property type="entry name" value="Rhodanese-like domain"/>
    <property type="match status" value="1"/>
</dbReference>
<dbReference type="PANTHER" id="PTHR43031">
    <property type="entry name" value="FAD-DEPENDENT OXIDOREDUCTASE"/>
    <property type="match status" value="1"/>
</dbReference>
<comment type="caution">
    <text evidence="3">The sequence shown here is derived from an EMBL/GenBank/DDBJ whole genome shotgun (WGS) entry which is preliminary data.</text>
</comment>
<keyword evidence="4" id="KW-1185">Reference proteome</keyword>
<proteinExistence type="predicted"/>
<evidence type="ECO:0000313" key="3">
    <source>
        <dbReference type="EMBL" id="MFD2245529.1"/>
    </source>
</evidence>
<dbReference type="NCBIfam" id="NF045521">
    <property type="entry name" value="rhoda_near_glyco"/>
    <property type="match status" value="1"/>
</dbReference>
<dbReference type="SUPFAM" id="SSF52821">
    <property type="entry name" value="Rhodanese/Cell cycle control phosphatase"/>
    <property type="match status" value="1"/>
</dbReference>
<keyword evidence="1" id="KW-0732">Signal</keyword>
<feature type="signal peptide" evidence="1">
    <location>
        <begin position="1"/>
        <end position="21"/>
    </location>
</feature>
<dbReference type="RefSeq" id="WP_250428989.1">
    <property type="nucleotide sequence ID" value="NZ_JALPRR010000002.1"/>
</dbReference>
<feature type="domain" description="Rhodanese" evidence="2">
    <location>
        <begin position="54"/>
        <end position="143"/>
    </location>
</feature>
<dbReference type="PROSITE" id="PS50206">
    <property type="entry name" value="RHODANESE_3"/>
    <property type="match status" value="1"/>
</dbReference>
<dbReference type="Pfam" id="PF00581">
    <property type="entry name" value="Rhodanese"/>
    <property type="match status" value="1"/>
</dbReference>
<dbReference type="SMART" id="SM00450">
    <property type="entry name" value="RHOD"/>
    <property type="match status" value="1"/>
</dbReference>
<dbReference type="InterPro" id="IPR001763">
    <property type="entry name" value="Rhodanese-like_dom"/>
</dbReference>
<evidence type="ECO:0000313" key="4">
    <source>
        <dbReference type="Proteomes" id="UP001597374"/>
    </source>
</evidence>
<accession>A0ABW5CU37</accession>
<dbReference type="EMBL" id="JBHUIM010000001">
    <property type="protein sequence ID" value="MFD2245529.1"/>
    <property type="molecule type" value="Genomic_DNA"/>
</dbReference>
<dbReference type="CDD" id="cd00158">
    <property type="entry name" value="RHOD"/>
    <property type="match status" value="1"/>
</dbReference>
<sequence length="170" mass="19190">MKKTICLIVMLCTGLLLNACGQTTDQAYALMLRGLYKESVPTVSVQQLNQQLQQKKAPVLIDARSEAEYKVSHIAGARFADYDTFKPSQLKDVPKHTPVVVYCSVGYRSERVGEQLLKAGYTNVHNLYGGLFEWVNQGNPVYNNRGKTDKVHAYSRSWGVWLQKGEKVYE</sequence>
<evidence type="ECO:0000256" key="1">
    <source>
        <dbReference type="SAM" id="SignalP"/>
    </source>
</evidence>
<dbReference type="InterPro" id="IPR036873">
    <property type="entry name" value="Rhodanese-like_dom_sf"/>
</dbReference>
<name>A0ABW5CU37_9BACT</name>
<dbReference type="InterPro" id="IPR050229">
    <property type="entry name" value="GlpE_sulfurtransferase"/>
</dbReference>
<gene>
    <name evidence="3" type="ORF">ACFSKP_04630</name>
</gene>
<dbReference type="Proteomes" id="UP001597374">
    <property type="component" value="Unassembled WGS sequence"/>
</dbReference>
<evidence type="ECO:0000259" key="2">
    <source>
        <dbReference type="PROSITE" id="PS50206"/>
    </source>
</evidence>
<protein>
    <submittedName>
        <fullName evidence="3">Rhodanese homology domain-containing protein</fullName>
    </submittedName>
</protein>
<organism evidence="3 4">
    <name type="scientific">Pontibacter ruber</name>
    <dbReference type="NCBI Taxonomy" id="1343895"/>
    <lineage>
        <taxon>Bacteria</taxon>
        <taxon>Pseudomonadati</taxon>
        <taxon>Bacteroidota</taxon>
        <taxon>Cytophagia</taxon>
        <taxon>Cytophagales</taxon>
        <taxon>Hymenobacteraceae</taxon>
        <taxon>Pontibacter</taxon>
    </lineage>
</organism>
<feature type="chain" id="PRO_5047541793" evidence="1">
    <location>
        <begin position="22"/>
        <end position="170"/>
    </location>
</feature>